<dbReference type="AlphaFoldDB" id="A0A484SFN7"/>
<gene>
    <name evidence="1" type="ORF">ANK1_4213</name>
    <name evidence="2" type="ORF">ANK2_4214</name>
</gene>
<dbReference type="EMBL" id="CAADIF010000005">
    <property type="protein sequence ID" value="VFR61418.1"/>
    <property type="molecule type" value="Genomic_DNA"/>
</dbReference>
<dbReference type="EMBL" id="CAADIA010000006">
    <property type="protein sequence ID" value="VFR32680.1"/>
    <property type="molecule type" value="Genomic_DNA"/>
</dbReference>
<organism evidence="2">
    <name type="scientific">plant metagenome</name>
    <dbReference type="NCBI Taxonomy" id="1297885"/>
    <lineage>
        <taxon>unclassified sequences</taxon>
        <taxon>metagenomes</taxon>
        <taxon>organismal metagenomes</taxon>
    </lineage>
</organism>
<protein>
    <submittedName>
        <fullName evidence="2">Uncharacterized protein</fullName>
    </submittedName>
</protein>
<accession>A0A484SFN7</accession>
<name>A0A484SFN7_9ZZZZ</name>
<evidence type="ECO:0000313" key="1">
    <source>
        <dbReference type="EMBL" id="VFR32680.1"/>
    </source>
</evidence>
<sequence length="134" mass="14614">MIYLRFLPANPICYTHCYTHRYWIPAEHGPKNARASDQAAQQRVAPAKCGKCGAIDIARALRAGSRARQRAAETRSASHHLGGCLRPSGNLLSSWSRRAEEPPSESALPVRRQAAVQGRNNVPLPIGSATTEQC</sequence>
<evidence type="ECO:0000313" key="2">
    <source>
        <dbReference type="EMBL" id="VFR61418.1"/>
    </source>
</evidence>
<reference evidence="2" key="1">
    <citation type="submission" date="2019-03" db="EMBL/GenBank/DDBJ databases">
        <authorList>
            <person name="Danneels B."/>
        </authorList>
    </citation>
    <scope>NUCLEOTIDE SEQUENCE</scope>
</reference>
<proteinExistence type="predicted"/>